<feature type="non-terminal residue" evidence="8">
    <location>
        <position position="1"/>
    </location>
</feature>
<reference evidence="8 9" key="1">
    <citation type="journal article" date="2015" name="Fungal Genet. Biol.">
        <title>Evolution of novel wood decay mechanisms in Agaricales revealed by the genome sequences of Fistulina hepatica and Cylindrobasidium torrendii.</title>
        <authorList>
            <person name="Floudas D."/>
            <person name="Held B.W."/>
            <person name="Riley R."/>
            <person name="Nagy L.G."/>
            <person name="Koehler G."/>
            <person name="Ransdell A.S."/>
            <person name="Younus H."/>
            <person name="Chow J."/>
            <person name="Chiniquy J."/>
            <person name="Lipzen A."/>
            <person name="Tritt A."/>
            <person name="Sun H."/>
            <person name="Haridas S."/>
            <person name="LaButti K."/>
            <person name="Ohm R.A."/>
            <person name="Kues U."/>
            <person name="Blanchette R.A."/>
            <person name="Grigoriev I.V."/>
            <person name="Minto R.E."/>
            <person name="Hibbett D.S."/>
        </authorList>
    </citation>
    <scope>NUCLEOTIDE SEQUENCE [LARGE SCALE GENOMIC DNA]</scope>
    <source>
        <strain evidence="8 9">ATCC 64428</strain>
    </source>
</reference>
<dbReference type="Gene3D" id="1.20.1720.10">
    <property type="entry name" value="Multidrug resistance protein D"/>
    <property type="match status" value="1"/>
</dbReference>
<gene>
    <name evidence="8" type="ORF">FISHEDRAFT_12164</name>
</gene>
<keyword evidence="5 6" id="KW-0472">Membrane</keyword>
<keyword evidence="4 6" id="KW-1133">Transmembrane helix</keyword>
<organism evidence="8 9">
    <name type="scientific">Fistulina hepatica ATCC 64428</name>
    <dbReference type="NCBI Taxonomy" id="1128425"/>
    <lineage>
        <taxon>Eukaryota</taxon>
        <taxon>Fungi</taxon>
        <taxon>Dikarya</taxon>
        <taxon>Basidiomycota</taxon>
        <taxon>Agaricomycotina</taxon>
        <taxon>Agaricomycetes</taxon>
        <taxon>Agaricomycetidae</taxon>
        <taxon>Agaricales</taxon>
        <taxon>Fistulinaceae</taxon>
        <taxon>Fistulina</taxon>
    </lineage>
</organism>
<evidence type="ECO:0000256" key="4">
    <source>
        <dbReference type="ARBA" id="ARBA00022989"/>
    </source>
</evidence>
<name>A0A0D7AP47_9AGAR</name>
<dbReference type="PANTHER" id="PTHR42718">
    <property type="entry name" value="MAJOR FACILITATOR SUPERFAMILY MULTIDRUG TRANSPORTER MFSC"/>
    <property type="match status" value="1"/>
</dbReference>
<evidence type="ECO:0000256" key="2">
    <source>
        <dbReference type="ARBA" id="ARBA00022448"/>
    </source>
</evidence>
<dbReference type="InterPro" id="IPR020846">
    <property type="entry name" value="MFS_dom"/>
</dbReference>
<dbReference type="InterPro" id="IPR036259">
    <property type="entry name" value="MFS_trans_sf"/>
</dbReference>
<feature type="transmembrane region" description="Helical" evidence="6">
    <location>
        <begin position="253"/>
        <end position="271"/>
    </location>
</feature>
<evidence type="ECO:0000313" key="9">
    <source>
        <dbReference type="Proteomes" id="UP000054144"/>
    </source>
</evidence>
<feature type="domain" description="Major facilitator superfamily (MFS) profile" evidence="7">
    <location>
        <begin position="59"/>
        <end position="476"/>
    </location>
</feature>
<dbReference type="GO" id="GO:0016020">
    <property type="term" value="C:membrane"/>
    <property type="evidence" value="ECO:0007669"/>
    <property type="project" value="UniProtKB-SubCell"/>
</dbReference>
<evidence type="ECO:0000256" key="1">
    <source>
        <dbReference type="ARBA" id="ARBA00004141"/>
    </source>
</evidence>
<keyword evidence="3 6" id="KW-0812">Transmembrane</keyword>
<feature type="transmembrane region" description="Helical" evidence="6">
    <location>
        <begin position="213"/>
        <end position="233"/>
    </location>
</feature>
<dbReference type="PANTHER" id="PTHR42718:SF9">
    <property type="entry name" value="MAJOR FACILITATOR SUPERFAMILY MULTIDRUG TRANSPORTER MFSC"/>
    <property type="match status" value="1"/>
</dbReference>
<feature type="transmembrane region" description="Helical" evidence="6">
    <location>
        <begin position="352"/>
        <end position="373"/>
    </location>
</feature>
<sequence>PTPAVERTIEVFDFTNDDYAEGVSVRDGAAVRSATEQMAVVDEDPRATGTIASARGAVILGTCCFAQLVDNIWMTSINIAIPKVADEFGLAEGTQSWLVSAYTLTFGGFLLLAGVLADRFGRRHVFVAGMLWMSVCSIGAGCATSGIMCIIFRALQGLGAASSVPSAIGVLSNYFVGYERHRAMSAFGAGGAVGFVVGLIMGGVLTGTLGWRYIFYLNAPVLAALAGSGWASFPDERKGRRRSHSRSDARVVAGLRAGMVLMTFGLCQSEVSGWGKPLIIVTLIISVLLLLAFAWAERKVANPIMPIYLWKLPSFAGIWCSAFLLYCWWASINYYLALIAQEVLSLSSLTTGLYMIPMGVTGFIVSLAMGRAVERWDIKVLLLAGFAVSVVGTLPAAFVKPGSSFWAYLFPTTLVAVTGVSISYNVASIALVSAVPPAAKSLAGGLINTAFQIGSGFGLAITSVVNESVLDKQADH</sequence>
<feature type="non-terminal residue" evidence="8">
    <location>
        <position position="476"/>
    </location>
</feature>
<feature type="transmembrane region" description="Helical" evidence="6">
    <location>
        <begin position="129"/>
        <end position="152"/>
    </location>
</feature>
<feature type="transmembrane region" description="Helical" evidence="6">
    <location>
        <begin position="405"/>
        <end position="432"/>
    </location>
</feature>
<feature type="transmembrane region" description="Helical" evidence="6">
    <location>
        <begin position="158"/>
        <end position="176"/>
    </location>
</feature>
<proteinExistence type="predicted"/>
<feature type="transmembrane region" description="Helical" evidence="6">
    <location>
        <begin position="308"/>
        <end position="332"/>
    </location>
</feature>
<dbReference type="EMBL" id="KN881618">
    <property type="protein sequence ID" value="KIY53337.1"/>
    <property type="molecule type" value="Genomic_DNA"/>
</dbReference>
<accession>A0A0D7AP47</accession>
<evidence type="ECO:0000256" key="6">
    <source>
        <dbReference type="SAM" id="Phobius"/>
    </source>
</evidence>
<dbReference type="Pfam" id="PF07690">
    <property type="entry name" value="MFS_1"/>
    <property type="match status" value="1"/>
</dbReference>
<dbReference type="OrthoDB" id="440755at2759"/>
<feature type="transmembrane region" description="Helical" evidence="6">
    <location>
        <begin position="183"/>
        <end position="207"/>
    </location>
</feature>
<evidence type="ECO:0000259" key="7">
    <source>
        <dbReference type="PROSITE" id="PS50850"/>
    </source>
</evidence>
<protein>
    <submittedName>
        <fullName evidence="8">MFS general substrate transporter</fullName>
    </submittedName>
</protein>
<dbReference type="InterPro" id="IPR011701">
    <property type="entry name" value="MFS"/>
</dbReference>
<dbReference type="AlphaFoldDB" id="A0A0D7AP47"/>
<dbReference type="PROSITE" id="PS00216">
    <property type="entry name" value="SUGAR_TRANSPORT_1"/>
    <property type="match status" value="1"/>
</dbReference>
<dbReference type="PROSITE" id="PS50850">
    <property type="entry name" value="MFS"/>
    <property type="match status" value="1"/>
</dbReference>
<dbReference type="GO" id="GO:0022857">
    <property type="term" value="F:transmembrane transporter activity"/>
    <property type="evidence" value="ECO:0007669"/>
    <property type="project" value="InterPro"/>
</dbReference>
<feature type="transmembrane region" description="Helical" evidence="6">
    <location>
        <begin position="277"/>
        <end position="296"/>
    </location>
</feature>
<feature type="transmembrane region" description="Helical" evidence="6">
    <location>
        <begin position="380"/>
        <end position="399"/>
    </location>
</feature>
<dbReference type="Gene3D" id="1.20.1250.20">
    <property type="entry name" value="MFS general substrate transporter like domains"/>
    <property type="match status" value="1"/>
</dbReference>
<keyword evidence="2" id="KW-0813">Transport</keyword>
<keyword evidence="9" id="KW-1185">Reference proteome</keyword>
<evidence type="ECO:0000256" key="5">
    <source>
        <dbReference type="ARBA" id="ARBA00023136"/>
    </source>
</evidence>
<feature type="transmembrane region" description="Helical" evidence="6">
    <location>
        <begin position="97"/>
        <end position="117"/>
    </location>
</feature>
<evidence type="ECO:0000256" key="3">
    <source>
        <dbReference type="ARBA" id="ARBA00022692"/>
    </source>
</evidence>
<dbReference type="SUPFAM" id="SSF103473">
    <property type="entry name" value="MFS general substrate transporter"/>
    <property type="match status" value="1"/>
</dbReference>
<dbReference type="InterPro" id="IPR005829">
    <property type="entry name" value="Sugar_transporter_CS"/>
</dbReference>
<evidence type="ECO:0000313" key="8">
    <source>
        <dbReference type="EMBL" id="KIY53337.1"/>
    </source>
</evidence>
<dbReference type="Proteomes" id="UP000054144">
    <property type="component" value="Unassembled WGS sequence"/>
</dbReference>
<comment type="subcellular location">
    <subcellularLocation>
        <location evidence="1">Membrane</location>
        <topology evidence="1">Multi-pass membrane protein</topology>
    </subcellularLocation>
</comment>